<accession>A0AAE0LF62</accession>
<keyword evidence="3" id="KW-1185">Reference proteome</keyword>
<dbReference type="Proteomes" id="UP001190700">
    <property type="component" value="Unassembled WGS sequence"/>
</dbReference>
<name>A0AAE0LF62_9CHLO</name>
<dbReference type="AlphaFoldDB" id="A0AAE0LF62"/>
<feature type="region of interest" description="Disordered" evidence="1">
    <location>
        <begin position="1"/>
        <end position="28"/>
    </location>
</feature>
<evidence type="ECO:0000313" key="2">
    <source>
        <dbReference type="EMBL" id="KAK3282887.1"/>
    </source>
</evidence>
<proteinExistence type="predicted"/>
<dbReference type="EMBL" id="LGRX02003114">
    <property type="protein sequence ID" value="KAK3282887.1"/>
    <property type="molecule type" value="Genomic_DNA"/>
</dbReference>
<organism evidence="2 3">
    <name type="scientific">Cymbomonas tetramitiformis</name>
    <dbReference type="NCBI Taxonomy" id="36881"/>
    <lineage>
        <taxon>Eukaryota</taxon>
        <taxon>Viridiplantae</taxon>
        <taxon>Chlorophyta</taxon>
        <taxon>Pyramimonadophyceae</taxon>
        <taxon>Pyramimonadales</taxon>
        <taxon>Pyramimonadaceae</taxon>
        <taxon>Cymbomonas</taxon>
    </lineage>
</organism>
<evidence type="ECO:0000256" key="1">
    <source>
        <dbReference type="SAM" id="MobiDB-lite"/>
    </source>
</evidence>
<comment type="caution">
    <text evidence="2">The sequence shown here is derived from an EMBL/GenBank/DDBJ whole genome shotgun (WGS) entry which is preliminary data.</text>
</comment>
<feature type="region of interest" description="Disordered" evidence="1">
    <location>
        <begin position="109"/>
        <end position="129"/>
    </location>
</feature>
<reference evidence="2 3" key="1">
    <citation type="journal article" date="2015" name="Genome Biol. Evol.">
        <title>Comparative Genomics of a Bacterivorous Green Alga Reveals Evolutionary Causalities and Consequences of Phago-Mixotrophic Mode of Nutrition.</title>
        <authorList>
            <person name="Burns J.A."/>
            <person name="Paasch A."/>
            <person name="Narechania A."/>
            <person name="Kim E."/>
        </authorList>
    </citation>
    <scope>NUCLEOTIDE SEQUENCE [LARGE SCALE GENOMIC DNA]</scope>
    <source>
        <strain evidence="2 3">PLY_AMNH</strain>
    </source>
</reference>
<sequence length="129" mass="13678">MGGELPPGCRQAHHLGPPTASDHPLWPREPAPVADLLSPALDFPLPSLAELVKLAVGEQMEARVAARVEGVELAVDPVEGDELVVAGELVKLQVAEWVASVGGGRGATYRERESVSTVAPRHSTPWPLR</sequence>
<gene>
    <name evidence="2" type="ORF">CYMTET_9399</name>
</gene>
<evidence type="ECO:0000313" key="3">
    <source>
        <dbReference type="Proteomes" id="UP001190700"/>
    </source>
</evidence>
<protein>
    <submittedName>
        <fullName evidence="2">Uncharacterized protein</fullName>
    </submittedName>
</protein>